<evidence type="ECO:0000313" key="2">
    <source>
        <dbReference type="Proteomes" id="UP000284598"/>
    </source>
</evidence>
<dbReference type="Proteomes" id="UP000284598">
    <property type="component" value="Unassembled WGS sequence"/>
</dbReference>
<dbReference type="AlphaFoldDB" id="A0A413RW09"/>
<name>A0A413RW09_9FIRM</name>
<comment type="caution">
    <text evidence="1">The sequence shown here is derived from an EMBL/GenBank/DDBJ whole genome shotgun (WGS) entry which is preliminary data.</text>
</comment>
<gene>
    <name evidence="1" type="ORF">DW929_10785</name>
</gene>
<sequence length="161" mass="19278">MRKFDKDGLILCEMQGQVFEMSIETTSTSSEIFIRRFMQSIIAKSLDSGDILQTNIQPKDIFERIVEQYGESKYGSVKYSPNEMYWIGYIYRYFSYTYEKSSSQVYKIIKPKELRELFFAYHTMDPSQVIERILEAKGYPINEEEELKRQYEIFRRIRKGS</sequence>
<proteinExistence type="predicted"/>
<reference evidence="1 2" key="1">
    <citation type="submission" date="2018-08" db="EMBL/GenBank/DDBJ databases">
        <title>A genome reference for cultivated species of the human gut microbiota.</title>
        <authorList>
            <person name="Zou Y."/>
            <person name="Xue W."/>
            <person name="Luo G."/>
        </authorList>
    </citation>
    <scope>NUCLEOTIDE SEQUENCE [LARGE SCALE GENOMIC DNA]</scope>
    <source>
        <strain evidence="1 2">AM43-2</strain>
    </source>
</reference>
<dbReference type="RefSeq" id="WP_118025728.1">
    <property type="nucleotide sequence ID" value="NZ_JANGEU010000004.1"/>
</dbReference>
<protein>
    <submittedName>
        <fullName evidence="1">Antitoxin</fullName>
    </submittedName>
</protein>
<evidence type="ECO:0000313" key="1">
    <source>
        <dbReference type="EMBL" id="RHA52550.1"/>
    </source>
</evidence>
<organism evidence="1 2">
    <name type="scientific">Eubacterium ventriosum</name>
    <dbReference type="NCBI Taxonomy" id="39496"/>
    <lineage>
        <taxon>Bacteria</taxon>
        <taxon>Bacillati</taxon>
        <taxon>Bacillota</taxon>
        <taxon>Clostridia</taxon>
        <taxon>Eubacteriales</taxon>
        <taxon>Eubacteriaceae</taxon>
        <taxon>Eubacterium</taxon>
    </lineage>
</organism>
<dbReference type="EMBL" id="QSFO01000014">
    <property type="protein sequence ID" value="RHA52550.1"/>
    <property type="molecule type" value="Genomic_DNA"/>
</dbReference>
<accession>A0A413RW09</accession>